<accession>A0A0R3SQX4</accession>
<dbReference type="OrthoDB" id="10058156at2759"/>
<proteinExistence type="predicted"/>
<reference evidence="1 2" key="2">
    <citation type="submission" date="2018-11" db="EMBL/GenBank/DDBJ databases">
        <authorList>
            <consortium name="Pathogen Informatics"/>
        </authorList>
    </citation>
    <scope>NUCLEOTIDE SEQUENCE [LARGE SCALE GENOMIC DNA]</scope>
</reference>
<evidence type="ECO:0000313" key="2">
    <source>
        <dbReference type="Proteomes" id="UP000274504"/>
    </source>
</evidence>
<dbReference type="SUPFAM" id="SSF50630">
    <property type="entry name" value="Acid proteases"/>
    <property type="match status" value="1"/>
</dbReference>
<organism evidence="3">
    <name type="scientific">Hymenolepis diminuta</name>
    <name type="common">Rat tapeworm</name>
    <dbReference type="NCBI Taxonomy" id="6216"/>
    <lineage>
        <taxon>Eukaryota</taxon>
        <taxon>Metazoa</taxon>
        <taxon>Spiralia</taxon>
        <taxon>Lophotrochozoa</taxon>
        <taxon>Platyhelminthes</taxon>
        <taxon>Cestoda</taxon>
        <taxon>Eucestoda</taxon>
        <taxon>Cyclophyllidea</taxon>
        <taxon>Hymenolepididae</taxon>
        <taxon>Hymenolepis</taxon>
    </lineage>
</organism>
<dbReference type="InterPro" id="IPR021109">
    <property type="entry name" value="Peptidase_aspartic_dom_sf"/>
</dbReference>
<sequence length="132" mass="14833">MSRSLIVDFNLVQETSSDNYPTNIRSCHFQDADFSETAIFEDVAAGTAMKMGTIKASAGLMEINVSSRKYVNLTIDGCQFELQVDTDSDITIVPSQHLMLLVMQCNSMDRCQEKTISKSCYVVDRNINLFDR</sequence>
<evidence type="ECO:0000313" key="3">
    <source>
        <dbReference type="WBParaSite" id="HDID_0000751001-mRNA-1"/>
    </source>
</evidence>
<gene>
    <name evidence="1" type="ORF">HDID_LOCUS7508</name>
</gene>
<dbReference type="AlphaFoldDB" id="A0A0R3SQX4"/>
<name>A0A0R3SQX4_HYMDI</name>
<protein>
    <submittedName>
        <fullName evidence="1 3">Uncharacterized protein</fullName>
    </submittedName>
</protein>
<dbReference type="EMBL" id="UYSG01010941">
    <property type="protein sequence ID" value="VDL59826.1"/>
    <property type="molecule type" value="Genomic_DNA"/>
</dbReference>
<dbReference type="WBParaSite" id="HDID_0000751001-mRNA-1">
    <property type="protein sequence ID" value="HDID_0000751001-mRNA-1"/>
    <property type="gene ID" value="HDID_0000751001"/>
</dbReference>
<dbReference type="Proteomes" id="UP000274504">
    <property type="component" value="Unassembled WGS sequence"/>
</dbReference>
<evidence type="ECO:0000313" key="1">
    <source>
        <dbReference type="EMBL" id="VDL59826.1"/>
    </source>
</evidence>
<reference evidence="3" key="1">
    <citation type="submission" date="2017-02" db="UniProtKB">
        <authorList>
            <consortium name="WormBaseParasite"/>
        </authorList>
    </citation>
    <scope>IDENTIFICATION</scope>
</reference>